<evidence type="ECO:0000259" key="2">
    <source>
        <dbReference type="PROSITE" id="PS50263"/>
    </source>
</evidence>
<dbReference type="Gene3D" id="3.60.110.10">
    <property type="entry name" value="Carbon-nitrogen hydrolase"/>
    <property type="match status" value="1"/>
</dbReference>
<dbReference type="SUPFAM" id="SSF56317">
    <property type="entry name" value="Carbon-nitrogen hydrolase"/>
    <property type="match status" value="1"/>
</dbReference>
<dbReference type="GO" id="GO:0016811">
    <property type="term" value="F:hydrolase activity, acting on carbon-nitrogen (but not peptide) bonds, in linear amides"/>
    <property type="evidence" value="ECO:0007669"/>
    <property type="project" value="InterPro"/>
</dbReference>
<dbReference type="PROSITE" id="PS50263">
    <property type="entry name" value="CN_HYDROLASE"/>
    <property type="match status" value="1"/>
</dbReference>
<sequence>MNETTPIAIVQMCATADVMANLQTTRELSGAAAKAGARVVFLPEAFAYIGSERDRQPWLENLPAGGPILEACREIALTHQIDIVAGGFPERAHDNLSFNTCIHINPDGVLSARYRKIHLFDVDLADGTRLLESKATVPGVEAVTTQMPFGTLGLSVCYDVRFPGLYQDLVDAGAVALTIPSAFTKTTGQDHWHVLLRARAIECQAYVIAPAQHGAHGHRNRQSFGHALVVDPWGRIIAECEGGDGFAIASVEPAEVERVRRELPSLANRRTWH</sequence>
<keyword evidence="1" id="KW-0378">Hydrolase</keyword>
<dbReference type="AlphaFoldDB" id="A0A381NTB2"/>
<dbReference type="InterPro" id="IPR045254">
    <property type="entry name" value="Nit1/2_C-N_Hydrolase"/>
</dbReference>
<dbReference type="Pfam" id="PF00795">
    <property type="entry name" value="CN_hydrolase"/>
    <property type="match status" value="1"/>
</dbReference>
<reference evidence="3" key="1">
    <citation type="submission" date="2018-05" db="EMBL/GenBank/DDBJ databases">
        <authorList>
            <person name="Lanie J.A."/>
            <person name="Ng W.-L."/>
            <person name="Kazmierczak K.M."/>
            <person name="Andrzejewski T.M."/>
            <person name="Davidsen T.M."/>
            <person name="Wayne K.J."/>
            <person name="Tettelin H."/>
            <person name="Glass J.I."/>
            <person name="Rusch D."/>
            <person name="Podicherti R."/>
            <person name="Tsui H.-C.T."/>
            <person name="Winkler M.E."/>
        </authorList>
    </citation>
    <scope>NUCLEOTIDE SEQUENCE</scope>
</reference>
<accession>A0A381NTB2</accession>
<evidence type="ECO:0000313" key="3">
    <source>
        <dbReference type="EMBL" id="SUZ57354.1"/>
    </source>
</evidence>
<proteinExistence type="predicted"/>
<protein>
    <recommendedName>
        <fullName evidence="2">CN hydrolase domain-containing protein</fullName>
    </recommendedName>
</protein>
<evidence type="ECO:0000256" key="1">
    <source>
        <dbReference type="ARBA" id="ARBA00022801"/>
    </source>
</evidence>
<organism evidence="3">
    <name type="scientific">marine metagenome</name>
    <dbReference type="NCBI Taxonomy" id="408172"/>
    <lineage>
        <taxon>unclassified sequences</taxon>
        <taxon>metagenomes</taxon>
        <taxon>ecological metagenomes</taxon>
    </lineage>
</organism>
<name>A0A381NTB2_9ZZZZ</name>
<feature type="domain" description="CN hydrolase" evidence="2">
    <location>
        <begin position="5"/>
        <end position="253"/>
    </location>
</feature>
<dbReference type="InterPro" id="IPR036526">
    <property type="entry name" value="C-N_Hydrolase_sf"/>
</dbReference>
<dbReference type="CDD" id="cd07572">
    <property type="entry name" value="nit"/>
    <property type="match status" value="1"/>
</dbReference>
<gene>
    <name evidence="3" type="ORF">METZ01_LOCUS10208</name>
</gene>
<dbReference type="PROSITE" id="PS01227">
    <property type="entry name" value="UPF0012"/>
    <property type="match status" value="1"/>
</dbReference>
<dbReference type="InterPro" id="IPR003010">
    <property type="entry name" value="C-N_Hydrolase"/>
</dbReference>
<dbReference type="InterPro" id="IPR001110">
    <property type="entry name" value="UPF0012_CS"/>
</dbReference>
<dbReference type="PANTHER" id="PTHR23088:SF27">
    <property type="entry name" value="DEAMINATED GLUTATHIONE AMIDASE"/>
    <property type="match status" value="1"/>
</dbReference>
<dbReference type="EMBL" id="UINC01000555">
    <property type="protein sequence ID" value="SUZ57354.1"/>
    <property type="molecule type" value="Genomic_DNA"/>
</dbReference>
<dbReference type="PANTHER" id="PTHR23088">
    <property type="entry name" value="NITRILASE-RELATED"/>
    <property type="match status" value="1"/>
</dbReference>